<accession>A0A438HL26</accession>
<reference evidence="1 2" key="1">
    <citation type="journal article" date="2018" name="PLoS Genet.">
        <title>Population sequencing reveals clonal diversity and ancestral inbreeding in the grapevine cultivar Chardonnay.</title>
        <authorList>
            <person name="Roach M.J."/>
            <person name="Johnson D.L."/>
            <person name="Bohlmann J."/>
            <person name="van Vuuren H.J."/>
            <person name="Jones S.J."/>
            <person name="Pretorius I.S."/>
            <person name="Schmidt S.A."/>
            <person name="Borneman A.R."/>
        </authorList>
    </citation>
    <scope>NUCLEOTIDE SEQUENCE [LARGE SCALE GENOMIC DNA]</scope>
    <source>
        <strain evidence="2">cv. Chardonnay</strain>
        <tissue evidence="1">Leaf</tissue>
    </source>
</reference>
<dbReference type="Proteomes" id="UP000288805">
    <property type="component" value="Unassembled WGS sequence"/>
</dbReference>
<proteinExistence type="predicted"/>
<comment type="caution">
    <text evidence="1">The sequence shown here is derived from an EMBL/GenBank/DDBJ whole genome shotgun (WGS) entry which is preliminary data.</text>
</comment>
<dbReference type="InterPro" id="IPR019138">
    <property type="entry name" value="De-etiolated_protein_1_Det1"/>
</dbReference>
<gene>
    <name evidence="1" type="primary">DET1_1</name>
    <name evidence="1" type="ORF">CK203_032894</name>
</gene>
<evidence type="ECO:0000313" key="1">
    <source>
        <dbReference type="EMBL" id="RVW85152.1"/>
    </source>
</evidence>
<evidence type="ECO:0000313" key="2">
    <source>
        <dbReference type="Proteomes" id="UP000288805"/>
    </source>
</evidence>
<name>A0A438HL26_VITVI</name>
<sequence length="55" mass="6705">MMRRMQCLKKKFYFRFQDYVDLIVWKVGRCVFILLHAQFLDRHHLLIKFGSVDGG</sequence>
<organism evidence="1 2">
    <name type="scientific">Vitis vinifera</name>
    <name type="common">Grape</name>
    <dbReference type="NCBI Taxonomy" id="29760"/>
    <lineage>
        <taxon>Eukaryota</taxon>
        <taxon>Viridiplantae</taxon>
        <taxon>Streptophyta</taxon>
        <taxon>Embryophyta</taxon>
        <taxon>Tracheophyta</taxon>
        <taxon>Spermatophyta</taxon>
        <taxon>Magnoliopsida</taxon>
        <taxon>eudicotyledons</taxon>
        <taxon>Gunneridae</taxon>
        <taxon>Pentapetalae</taxon>
        <taxon>rosids</taxon>
        <taxon>Vitales</taxon>
        <taxon>Vitaceae</taxon>
        <taxon>Viteae</taxon>
        <taxon>Vitis</taxon>
    </lineage>
</organism>
<protein>
    <submittedName>
        <fullName evidence="1">Light-mediated development protein DET1</fullName>
    </submittedName>
</protein>
<dbReference type="Pfam" id="PF09737">
    <property type="entry name" value="Det1"/>
    <property type="match status" value="1"/>
</dbReference>
<dbReference type="PANTHER" id="PTHR13374">
    <property type="entry name" value="DET1 HOMOLOG DE-ETIOLATED-1 HOMOLOG"/>
    <property type="match status" value="1"/>
</dbReference>
<dbReference type="PANTHER" id="PTHR13374:SF3">
    <property type="entry name" value="DET1 HOMOLOG"/>
    <property type="match status" value="1"/>
</dbReference>
<dbReference type="EMBL" id="QGNW01000207">
    <property type="protein sequence ID" value="RVW85152.1"/>
    <property type="molecule type" value="Genomic_DNA"/>
</dbReference>
<dbReference type="AlphaFoldDB" id="A0A438HL26"/>